<dbReference type="Pfam" id="PF24781">
    <property type="entry name" value="FANCA_helical"/>
    <property type="match status" value="1"/>
</dbReference>
<dbReference type="EnsemblMetazoa" id="Aqu2.1.15771_001">
    <property type="protein sequence ID" value="Aqu2.1.15771_001"/>
    <property type="gene ID" value="Aqu2.1.15771"/>
</dbReference>
<feature type="domain" description="Fanconi anaemia group A protein arcN subdomain" evidence="2">
    <location>
        <begin position="106"/>
        <end position="236"/>
    </location>
</feature>
<feature type="domain" description="Fanconi anaemia group A protein helical" evidence="1">
    <location>
        <begin position="3"/>
        <end position="82"/>
    </location>
</feature>
<sequence length="477" mass="55066">MAEVELNDIISSFEANNCQTIPNKLLEYQMFNQPYYTGRILRLLLAPRQVPSPPDTRERLIEALKKRDKSHQSMFAKYERECKKLNNSTSNGKGSSSSKMLLMYSPLEEKLERLKRHYEDNEDQLGPILSQVSTAINQVVNDIKKSIINNNDKSSKKHNGDICSPGLKEWEIQVVELLLKYITEIIVKISLPLHESEADITDKQFVLVDLFVKMLSSHTELHWPLVMMVYELLHDKFDPSVWLPWELSFDISSDFLTPLARRRFRRVALSSIPVVKQVELVLCSVLLLQMRYCSGHLLESIRVAINNNQFESIQLINELIGLATPTFERPLPLLMNSFAVILENYDNEMHKIKLVQNFMSLMLRLPPYLVFANTPTTPPTEESLISLARFINENMLLHINVDFVLSLDVTHHLITGLKQSLDKTPSLWSLAELFLEKCPILLTSILYHWSELCVLSEDNIIKENMPKEMTNICEWAK</sequence>
<dbReference type="InterPro" id="IPR055387">
    <property type="entry name" value="FANCA_arcN"/>
</dbReference>
<reference evidence="3" key="1">
    <citation type="submission" date="2017-05" db="UniProtKB">
        <authorList>
            <consortium name="EnsemblMetazoa"/>
        </authorList>
    </citation>
    <scope>IDENTIFICATION</scope>
</reference>
<evidence type="ECO:0000259" key="2">
    <source>
        <dbReference type="Pfam" id="PF24783"/>
    </source>
</evidence>
<dbReference type="GO" id="GO:0043240">
    <property type="term" value="C:Fanconi anaemia nuclear complex"/>
    <property type="evidence" value="ECO:0007669"/>
    <property type="project" value="InterPro"/>
</dbReference>
<dbReference type="GO" id="GO:0036297">
    <property type="term" value="P:interstrand cross-link repair"/>
    <property type="evidence" value="ECO:0007669"/>
    <property type="project" value="InterPro"/>
</dbReference>
<evidence type="ECO:0000313" key="3">
    <source>
        <dbReference type="EnsemblMetazoa" id="Aqu2.1.15771_001"/>
    </source>
</evidence>
<proteinExistence type="predicted"/>
<name>A0A1X7TLY0_AMPQE</name>
<evidence type="ECO:0000259" key="1">
    <source>
        <dbReference type="Pfam" id="PF24781"/>
    </source>
</evidence>
<dbReference type="InterPro" id="IPR003516">
    <property type="entry name" value="FANCA"/>
</dbReference>
<dbReference type="AlphaFoldDB" id="A0A1X7TLY0"/>
<protein>
    <submittedName>
        <fullName evidence="3">Uncharacterized protein</fullName>
    </submittedName>
</protein>
<dbReference type="PANTHER" id="PTHR12047:SF2">
    <property type="entry name" value="FANCONI ANEMIA GROUP A PROTEIN"/>
    <property type="match status" value="1"/>
</dbReference>
<dbReference type="Pfam" id="PF24783">
    <property type="entry name" value="FANCA_arcN"/>
    <property type="match status" value="1"/>
</dbReference>
<dbReference type="InterPro" id="IPR055386">
    <property type="entry name" value="FANCA_helical"/>
</dbReference>
<dbReference type="InParanoid" id="A0A1X7TLY0"/>
<dbReference type="PANTHER" id="PTHR12047">
    <property type="entry name" value="FANCONI ANEMIA GROUP A PROTEIN"/>
    <property type="match status" value="1"/>
</dbReference>
<organism evidence="3">
    <name type="scientific">Amphimedon queenslandica</name>
    <name type="common">Sponge</name>
    <dbReference type="NCBI Taxonomy" id="400682"/>
    <lineage>
        <taxon>Eukaryota</taxon>
        <taxon>Metazoa</taxon>
        <taxon>Porifera</taxon>
        <taxon>Demospongiae</taxon>
        <taxon>Heteroscleromorpha</taxon>
        <taxon>Haplosclerida</taxon>
        <taxon>Niphatidae</taxon>
        <taxon>Amphimedon</taxon>
    </lineage>
</organism>
<dbReference type="STRING" id="400682.A0A1X7TLY0"/>
<accession>A0A1X7TLY0</accession>